<evidence type="ECO:0000256" key="2">
    <source>
        <dbReference type="ARBA" id="ARBA00022679"/>
    </source>
</evidence>
<dbReference type="InterPro" id="IPR002123">
    <property type="entry name" value="Plipid/glycerol_acylTrfase"/>
</dbReference>
<organism evidence="7 8">
    <name type="scientific">Panagrolaimus superbus</name>
    <dbReference type="NCBI Taxonomy" id="310955"/>
    <lineage>
        <taxon>Eukaryota</taxon>
        <taxon>Metazoa</taxon>
        <taxon>Ecdysozoa</taxon>
        <taxon>Nematoda</taxon>
        <taxon>Chromadorea</taxon>
        <taxon>Rhabditida</taxon>
        <taxon>Tylenchina</taxon>
        <taxon>Panagrolaimomorpha</taxon>
        <taxon>Panagrolaimoidea</taxon>
        <taxon>Panagrolaimidae</taxon>
        <taxon>Panagrolaimus</taxon>
    </lineage>
</organism>
<dbReference type="WBParaSite" id="PSU_v2.g17867.t1">
    <property type="protein sequence ID" value="PSU_v2.g17867.t1"/>
    <property type="gene ID" value="PSU_v2.g17867"/>
</dbReference>
<protein>
    <submittedName>
        <fullName evidence="8">Phospholipid/glycerol acyltransferase domain-containing protein</fullName>
    </submittedName>
</protein>
<dbReference type="InterPro" id="IPR032098">
    <property type="entry name" value="Acyltransf_C"/>
</dbReference>
<dbReference type="Pfam" id="PF16076">
    <property type="entry name" value="Acyltransf_C"/>
    <property type="match status" value="1"/>
</dbReference>
<keyword evidence="2" id="KW-0808">Transferase</keyword>
<evidence type="ECO:0000256" key="4">
    <source>
        <dbReference type="SAM" id="MobiDB-lite"/>
    </source>
</evidence>
<dbReference type="SUPFAM" id="SSF69593">
    <property type="entry name" value="Glycerol-3-phosphate (1)-acyltransferase"/>
    <property type="match status" value="1"/>
</dbReference>
<reference evidence="8" key="1">
    <citation type="submission" date="2022-11" db="UniProtKB">
        <authorList>
            <consortium name="WormBaseParasite"/>
        </authorList>
    </citation>
    <scope>IDENTIFICATION</scope>
</reference>
<dbReference type="AlphaFoldDB" id="A0A914YEI8"/>
<feature type="compositionally biased region" description="Polar residues" evidence="4">
    <location>
        <begin position="14"/>
        <end position="26"/>
    </location>
</feature>
<feature type="domain" description="Phospholipid/glycerol acyltransferase" evidence="6">
    <location>
        <begin position="137"/>
        <end position="261"/>
    </location>
</feature>
<dbReference type="CDD" id="cd07990">
    <property type="entry name" value="LPLAT_LCLAT1-like"/>
    <property type="match status" value="1"/>
</dbReference>
<dbReference type="Proteomes" id="UP000887577">
    <property type="component" value="Unplaced"/>
</dbReference>
<feature type="transmembrane region" description="Helical" evidence="5">
    <location>
        <begin position="400"/>
        <end position="420"/>
    </location>
</feature>
<keyword evidence="5" id="KW-0812">Transmembrane</keyword>
<sequence>MSDTDSKSTPSSPNTLRQRNRNPLRSESSKRQAKELPGSRSKWSTLQSWSDKLQWFLLTPIRFIICISTVTLFMFAYFGFMIPILWAKPLWPRLYWGYEGKLYRWLQAFVAYWGHTADYNVYEYGDDISQYCDSDRVLVMCNHQSTADVPCLFAVLQHKGVASRKTVWLMDQMFKWTPFGIIGQMHGDYFIKQGKSTRDSELNRLKEHLRNVFWERDRRWVVLFPEGGFYYKRIEQSQAYGRKNGFPHLEHVTLPRMGAVKAILEEVGPRDDDGEMIKTKSGSKIEIIKDTIGAIREKKYVKETRPPIKYVLDITIAYPNGQPLSIFTLCFGTREKCDIAVHYKIFKADEVPFDDEIKLRDWMYSVYEHKDQLLDNFYQFGKFDRNDTGDRIIFPWSKIILQYLFWITSFVVQIKIYHFLLTQFYHFLFPSY</sequence>
<evidence type="ECO:0000259" key="6">
    <source>
        <dbReference type="SMART" id="SM00563"/>
    </source>
</evidence>
<feature type="transmembrane region" description="Helical" evidence="5">
    <location>
        <begin position="61"/>
        <end position="86"/>
    </location>
</feature>
<evidence type="ECO:0000256" key="5">
    <source>
        <dbReference type="SAM" id="Phobius"/>
    </source>
</evidence>
<dbReference type="PANTHER" id="PTHR10983">
    <property type="entry name" value="1-ACYLGLYCEROL-3-PHOSPHATE ACYLTRANSFERASE-RELATED"/>
    <property type="match status" value="1"/>
</dbReference>
<feature type="region of interest" description="Disordered" evidence="4">
    <location>
        <begin position="1"/>
        <end position="39"/>
    </location>
</feature>
<keyword evidence="3" id="KW-0012">Acyltransferase</keyword>
<dbReference type="GO" id="GO:0016746">
    <property type="term" value="F:acyltransferase activity"/>
    <property type="evidence" value="ECO:0007669"/>
    <property type="project" value="UniProtKB-KW"/>
</dbReference>
<dbReference type="GO" id="GO:0036149">
    <property type="term" value="P:phosphatidylinositol acyl-chain remodeling"/>
    <property type="evidence" value="ECO:0007669"/>
    <property type="project" value="TreeGrafter"/>
</dbReference>
<keyword evidence="7" id="KW-1185">Reference proteome</keyword>
<evidence type="ECO:0000313" key="8">
    <source>
        <dbReference type="WBParaSite" id="PSU_v2.g17867.t1"/>
    </source>
</evidence>
<evidence type="ECO:0000313" key="7">
    <source>
        <dbReference type="Proteomes" id="UP000887577"/>
    </source>
</evidence>
<keyword evidence="5" id="KW-1133">Transmembrane helix</keyword>
<dbReference type="SMART" id="SM00563">
    <property type="entry name" value="PlsC"/>
    <property type="match status" value="1"/>
</dbReference>
<dbReference type="PANTHER" id="PTHR10983:SF2">
    <property type="entry name" value="ACYL-COA:LYSOPHOSPHATIDYLGLYCEROL ACYLTRANSFERASE 1"/>
    <property type="match status" value="1"/>
</dbReference>
<accession>A0A914YEI8</accession>
<dbReference type="Pfam" id="PF01553">
    <property type="entry name" value="Acyltransferase"/>
    <property type="match status" value="1"/>
</dbReference>
<evidence type="ECO:0000256" key="1">
    <source>
        <dbReference type="ARBA" id="ARBA00008655"/>
    </source>
</evidence>
<keyword evidence="5" id="KW-0472">Membrane</keyword>
<name>A0A914YEI8_9BILA</name>
<proteinExistence type="inferred from homology"/>
<dbReference type="GO" id="GO:0005783">
    <property type="term" value="C:endoplasmic reticulum"/>
    <property type="evidence" value="ECO:0007669"/>
    <property type="project" value="TreeGrafter"/>
</dbReference>
<comment type="similarity">
    <text evidence="1">Belongs to the 1-acyl-sn-glycerol-3-phosphate acyltransferase family.</text>
</comment>
<evidence type="ECO:0000256" key="3">
    <source>
        <dbReference type="ARBA" id="ARBA00023315"/>
    </source>
</evidence>